<dbReference type="PANTHER" id="PTHR43179:SF12">
    <property type="entry name" value="GALACTOFURANOSYLTRANSFERASE GLFT2"/>
    <property type="match status" value="1"/>
</dbReference>
<organism evidence="5 6">
    <name type="scientific">Phnomibacter ginsenosidimutans</name>
    <dbReference type="NCBI Taxonomy" id="2676868"/>
    <lineage>
        <taxon>Bacteria</taxon>
        <taxon>Pseudomonadati</taxon>
        <taxon>Bacteroidota</taxon>
        <taxon>Chitinophagia</taxon>
        <taxon>Chitinophagales</taxon>
        <taxon>Chitinophagaceae</taxon>
        <taxon>Phnomibacter</taxon>
    </lineage>
</organism>
<dbReference type="CDD" id="cd00761">
    <property type="entry name" value="Glyco_tranf_GTA_type"/>
    <property type="match status" value="1"/>
</dbReference>
<protein>
    <submittedName>
        <fullName evidence="5">Glycosyltransferase</fullName>
    </submittedName>
</protein>
<feature type="domain" description="Glycosyltransferase 2-like" evidence="4">
    <location>
        <begin position="6"/>
        <end position="112"/>
    </location>
</feature>
<evidence type="ECO:0000256" key="2">
    <source>
        <dbReference type="ARBA" id="ARBA00022676"/>
    </source>
</evidence>
<dbReference type="KEGG" id="fls:GLV81_17790"/>
<keyword evidence="3 5" id="KW-0808">Transferase</keyword>
<sequence>MPVQYSIVIPTYKRNHQLALCLQRLQPAAQSLEASLYEVIVTDDAADAATEQLLLTQFPWATYTAGPHRGPAANRNHGASLAIGEWLVFTDDDCLPDAQWLQAYADAIELHPDCKAFEGAILPDDWALLKKTWPNAPSTPKAVAFGVPISWWPIRCFKNWVASTNSLPLPHRKTRIYNGAFNNITTLYLCSRQQWYIR</sequence>
<evidence type="ECO:0000256" key="1">
    <source>
        <dbReference type="ARBA" id="ARBA00006739"/>
    </source>
</evidence>
<gene>
    <name evidence="5" type="ORF">GLV81_17790</name>
</gene>
<dbReference type="GO" id="GO:0016757">
    <property type="term" value="F:glycosyltransferase activity"/>
    <property type="evidence" value="ECO:0007669"/>
    <property type="project" value="UniProtKB-KW"/>
</dbReference>
<dbReference type="AlphaFoldDB" id="A0A6I6GRY7"/>
<dbReference type="EMBL" id="CP046566">
    <property type="protein sequence ID" value="QGW29722.1"/>
    <property type="molecule type" value="Genomic_DNA"/>
</dbReference>
<dbReference type="InterPro" id="IPR029044">
    <property type="entry name" value="Nucleotide-diphossugar_trans"/>
</dbReference>
<keyword evidence="6" id="KW-1185">Reference proteome</keyword>
<evidence type="ECO:0000313" key="6">
    <source>
        <dbReference type="Proteomes" id="UP000426027"/>
    </source>
</evidence>
<comment type="similarity">
    <text evidence="1">Belongs to the glycosyltransferase 2 family.</text>
</comment>
<evidence type="ECO:0000259" key="4">
    <source>
        <dbReference type="Pfam" id="PF00535"/>
    </source>
</evidence>
<name>A0A6I6GRY7_9BACT</name>
<dbReference type="RefSeq" id="WP_157480196.1">
    <property type="nucleotide sequence ID" value="NZ_CP046566.1"/>
</dbReference>
<dbReference type="Pfam" id="PF00535">
    <property type="entry name" value="Glycos_transf_2"/>
    <property type="match status" value="1"/>
</dbReference>
<proteinExistence type="inferred from homology"/>
<evidence type="ECO:0000256" key="3">
    <source>
        <dbReference type="ARBA" id="ARBA00022679"/>
    </source>
</evidence>
<keyword evidence="2" id="KW-0328">Glycosyltransferase</keyword>
<reference evidence="5 6" key="1">
    <citation type="submission" date="2019-11" db="EMBL/GenBank/DDBJ databases">
        <authorList>
            <person name="Im W.T."/>
        </authorList>
    </citation>
    <scope>NUCLEOTIDE SEQUENCE [LARGE SCALE GENOMIC DNA]</scope>
    <source>
        <strain evidence="5 6">SB-02</strain>
    </source>
</reference>
<dbReference type="SUPFAM" id="SSF53448">
    <property type="entry name" value="Nucleotide-diphospho-sugar transferases"/>
    <property type="match status" value="1"/>
</dbReference>
<dbReference type="Proteomes" id="UP000426027">
    <property type="component" value="Chromosome"/>
</dbReference>
<dbReference type="InterPro" id="IPR001173">
    <property type="entry name" value="Glyco_trans_2-like"/>
</dbReference>
<dbReference type="Gene3D" id="3.90.550.10">
    <property type="entry name" value="Spore Coat Polysaccharide Biosynthesis Protein SpsA, Chain A"/>
    <property type="match status" value="1"/>
</dbReference>
<evidence type="ECO:0000313" key="5">
    <source>
        <dbReference type="EMBL" id="QGW29722.1"/>
    </source>
</evidence>
<dbReference type="PANTHER" id="PTHR43179">
    <property type="entry name" value="RHAMNOSYLTRANSFERASE WBBL"/>
    <property type="match status" value="1"/>
</dbReference>
<accession>A0A6I6GRY7</accession>